<dbReference type="InterPro" id="IPR023614">
    <property type="entry name" value="Porin_dom_sf"/>
</dbReference>
<dbReference type="EMBL" id="CATWFT010000033">
    <property type="protein sequence ID" value="CAJ0733128.1"/>
    <property type="molecule type" value="Genomic_DNA"/>
</dbReference>
<dbReference type="PANTHER" id="PTHR34501:SF9">
    <property type="entry name" value="MAJOR OUTER MEMBRANE PROTEIN P.IA"/>
    <property type="match status" value="1"/>
</dbReference>
<comment type="caution">
    <text evidence="14">The sequence shown here is derived from an EMBL/GenBank/DDBJ whole genome shotgun (WGS) entry which is preliminary data.</text>
</comment>
<dbReference type="GO" id="GO:0046930">
    <property type="term" value="C:pore complex"/>
    <property type="evidence" value="ECO:0007669"/>
    <property type="project" value="UniProtKB-KW"/>
</dbReference>
<dbReference type="Proteomes" id="UP001199322">
    <property type="component" value="Unassembled WGS sequence"/>
</dbReference>
<keyword evidence="3" id="KW-0813">Transport</keyword>
<dbReference type="PRINTS" id="PR00182">
    <property type="entry name" value="ECOLNEIPORIN"/>
</dbReference>
<dbReference type="Gene3D" id="2.40.160.10">
    <property type="entry name" value="Porin"/>
    <property type="match status" value="1"/>
</dbReference>
<dbReference type="Pfam" id="PF13609">
    <property type="entry name" value="Porin_4"/>
    <property type="match status" value="1"/>
</dbReference>
<dbReference type="GO" id="GO:0009279">
    <property type="term" value="C:cell outer membrane"/>
    <property type="evidence" value="ECO:0007669"/>
    <property type="project" value="UniProtKB-SubCell"/>
</dbReference>
<evidence type="ECO:0000256" key="9">
    <source>
        <dbReference type="ARBA" id="ARBA00023136"/>
    </source>
</evidence>
<dbReference type="SUPFAM" id="SSF56935">
    <property type="entry name" value="Porins"/>
    <property type="match status" value="1"/>
</dbReference>
<evidence type="ECO:0000313" key="16">
    <source>
        <dbReference type="Proteomes" id="UP001199322"/>
    </source>
</evidence>
<comment type="subunit">
    <text evidence="2">Homotrimer.</text>
</comment>
<sequence>MRIRTTVWKVAPAIIAMTSEVALAQSNVEVFGIVDTAVEWARSGDGVNVNRLVSGQNSASRFGMRGSEDIGGGLKANFWLENGFNTDTGALSDSARLFNRRATVGLSGPWGRVDLGRQFRPEARAVFGMDPFDGGSTASPSNTYSNTVFRTDNAVVYETPNVNGFVGRLMYAFGEAPGAFNGANNDVGASLQYYNGPVYLAYAYDARTNATNSDKRRWHSLGGAYDFGVAKLYAAYRTRKEGAVGLDESSYWLGVSVPLGAWTLSATATRVNDKTPADKGATGIGLGADYALSKRTTLYGRFGKVNNKNGATFNLDNGINGPSPSSLALGLRHKF</sequence>
<keyword evidence="7" id="KW-0406">Ion transport</keyword>
<dbReference type="GO" id="GO:0034220">
    <property type="term" value="P:monoatomic ion transmembrane transport"/>
    <property type="evidence" value="ECO:0007669"/>
    <property type="project" value="InterPro"/>
</dbReference>
<evidence type="ECO:0000313" key="15">
    <source>
        <dbReference type="Proteomes" id="UP001189303"/>
    </source>
</evidence>
<accession>A0A9Q3LU86</accession>
<evidence type="ECO:0000256" key="3">
    <source>
        <dbReference type="ARBA" id="ARBA00022448"/>
    </source>
</evidence>
<dbReference type="GO" id="GO:0015288">
    <property type="term" value="F:porin activity"/>
    <property type="evidence" value="ECO:0007669"/>
    <property type="project" value="UniProtKB-KW"/>
</dbReference>
<evidence type="ECO:0000256" key="6">
    <source>
        <dbReference type="ARBA" id="ARBA00022729"/>
    </source>
</evidence>
<keyword evidence="4" id="KW-1134">Transmembrane beta strand</keyword>
<dbReference type="CDD" id="cd00342">
    <property type="entry name" value="gram_neg_porins"/>
    <property type="match status" value="1"/>
</dbReference>
<keyword evidence="9" id="KW-0472">Membrane</keyword>
<comment type="subcellular location">
    <subcellularLocation>
        <location evidence="1">Cell outer membrane</location>
        <topology evidence="1">Multi-pass membrane protein</topology>
    </subcellularLocation>
</comment>
<dbReference type="RefSeq" id="WP_012755723.1">
    <property type="nucleotide sequence ID" value="NZ_CATWFT010000033.1"/>
</dbReference>
<dbReference type="PANTHER" id="PTHR34501">
    <property type="entry name" value="PROTEIN YDDL-RELATED"/>
    <property type="match status" value="1"/>
</dbReference>
<reference evidence="14" key="1">
    <citation type="submission" date="2018-06" db="EMBL/GenBank/DDBJ databases">
        <authorList>
            <person name="O'Rourke A."/>
        </authorList>
    </citation>
    <scope>NUCLEOTIDE SEQUENCE</scope>
    <source>
        <strain evidence="14">132550021-3</strain>
    </source>
</reference>
<gene>
    <name evidence="14" type="ORF">DEE74_27240</name>
    <name evidence="13" type="ORF">R38712_05176</name>
</gene>
<dbReference type="AlphaFoldDB" id="A0A9Q3LU86"/>
<dbReference type="EMBL" id="QGBI01000048">
    <property type="protein sequence ID" value="MBX3893565.1"/>
    <property type="molecule type" value="Genomic_DNA"/>
</dbReference>
<evidence type="ECO:0000259" key="12">
    <source>
        <dbReference type="Pfam" id="PF13609"/>
    </source>
</evidence>
<dbReference type="PRINTS" id="PR00184">
    <property type="entry name" value="NEISSPPORIN"/>
</dbReference>
<evidence type="ECO:0000256" key="1">
    <source>
        <dbReference type="ARBA" id="ARBA00004571"/>
    </source>
</evidence>
<evidence type="ECO:0000256" key="7">
    <source>
        <dbReference type="ARBA" id="ARBA00023065"/>
    </source>
</evidence>
<dbReference type="InterPro" id="IPR001702">
    <property type="entry name" value="Porin_Gram-ve"/>
</dbReference>
<keyword evidence="8" id="KW-0626">Porin</keyword>
<evidence type="ECO:0000313" key="14">
    <source>
        <dbReference type="EMBL" id="MBX3893565.1"/>
    </source>
</evidence>
<feature type="chain" id="PRO_5044465557" evidence="11">
    <location>
        <begin position="25"/>
        <end position="335"/>
    </location>
</feature>
<evidence type="ECO:0000256" key="10">
    <source>
        <dbReference type="ARBA" id="ARBA00023237"/>
    </source>
</evidence>
<keyword evidence="15" id="KW-1185">Reference proteome</keyword>
<feature type="signal peptide" evidence="11">
    <location>
        <begin position="1"/>
        <end position="24"/>
    </location>
</feature>
<evidence type="ECO:0000256" key="11">
    <source>
        <dbReference type="SAM" id="SignalP"/>
    </source>
</evidence>
<dbReference type="Proteomes" id="UP001189303">
    <property type="component" value="Unassembled WGS sequence"/>
</dbReference>
<keyword evidence="6 11" id="KW-0732">Signal</keyword>
<evidence type="ECO:0000256" key="2">
    <source>
        <dbReference type="ARBA" id="ARBA00011233"/>
    </source>
</evidence>
<evidence type="ECO:0000256" key="8">
    <source>
        <dbReference type="ARBA" id="ARBA00023114"/>
    </source>
</evidence>
<feature type="domain" description="Porin" evidence="12">
    <location>
        <begin position="13"/>
        <end position="309"/>
    </location>
</feature>
<keyword evidence="10" id="KW-0998">Cell outer membrane</keyword>
<organism evidence="14 16">
    <name type="scientific">Ralstonia pickettii</name>
    <name type="common">Burkholderia pickettii</name>
    <dbReference type="NCBI Taxonomy" id="329"/>
    <lineage>
        <taxon>Bacteria</taxon>
        <taxon>Pseudomonadati</taxon>
        <taxon>Pseudomonadota</taxon>
        <taxon>Betaproteobacteria</taxon>
        <taxon>Burkholderiales</taxon>
        <taxon>Burkholderiaceae</taxon>
        <taxon>Ralstonia</taxon>
    </lineage>
</organism>
<dbReference type="InterPro" id="IPR050298">
    <property type="entry name" value="Gram-neg_bact_OMP"/>
</dbReference>
<dbReference type="InterPro" id="IPR033900">
    <property type="entry name" value="Gram_neg_porin_domain"/>
</dbReference>
<name>A0A9Q3LU86_RALPI</name>
<keyword evidence="5" id="KW-0812">Transmembrane</keyword>
<proteinExistence type="predicted"/>
<reference evidence="13 15" key="2">
    <citation type="submission" date="2023-07" db="EMBL/GenBank/DDBJ databases">
        <authorList>
            <person name="Peeters C."/>
        </authorList>
    </citation>
    <scope>NUCLEOTIDE SEQUENCE [LARGE SCALE GENOMIC DNA]</scope>
    <source>
        <strain evidence="13 15">R-38712</strain>
    </source>
</reference>
<protein>
    <submittedName>
        <fullName evidence="13 14">Porin</fullName>
    </submittedName>
</protein>
<evidence type="ECO:0000256" key="4">
    <source>
        <dbReference type="ARBA" id="ARBA00022452"/>
    </source>
</evidence>
<dbReference type="InterPro" id="IPR002299">
    <property type="entry name" value="Porin_Neis"/>
</dbReference>
<evidence type="ECO:0000256" key="5">
    <source>
        <dbReference type="ARBA" id="ARBA00022692"/>
    </source>
</evidence>
<evidence type="ECO:0000313" key="13">
    <source>
        <dbReference type="EMBL" id="CAJ0733128.1"/>
    </source>
</evidence>